<keyword evidence="3" id="KW-1185">Reference proteome</keyword>
<organism evidence="2 3">
    <name type="scientific">Lichtheimia ornata</name>
    <dbReference type="NCBI Taxonomy" id="688661"/>
    <lineage>
        <taxon>Eukaryota</taxon>
        <taxon>Fungi</taxon>
        <taxon>Fungi incertae sedis</taxon>
        <taxon>Mucoromycota</taxon>
        <taxon>Mucoromycotina</taxon>
        <taxon>Mucoromycetes</taxon>
        <taxon>Mucorales</taxon>
        <taxon>Lichtheimiaceae</taxon>
        <taxon>Lichtheimia</taxon>
    </lineage>
</organism>
<dbReference type="EMBL" id="JARTCD010000003">
    <property type="protein sequence ID" value="KAJ8662960.1"/>
    <property type="molecule type" value="Genomic_DNA"/>
</dbReference>
<dbReference type="CDD" id="cd07440">
    <property type="entry name" value="RGS"/>
    <property type="match status" value="1"/>
</dbReference>
<protein>
    <recommendedName>
        <fullName evidence="1">RGS domain-containing protein</fullName>
    </recommendedName>
</protein>
<gene>
    <name evidence="2" type="ORF">O0I10_001136</name>
</gene>
<dbReference type="SMART" id="SM00315">
    <property type="entry name" value="RGS"/>
    <property type="match status" value="1"/>
</dbReference>
<evidence type="ECO:0000313" key="2">
    <source>
        <dbReference type="EMBL" id="KAJ8662960.1"/>
    </source>
</evidence>
<dbReference type="Pfam" id="PF00615">
    <property type="entry name" value="RGS"/>
    <property type="match status" value="1"/>
</dbReference>
<proteinExistence type="predicted"/>
<dbReference type="PRINTS" id="PR01301">
    <property type="entry name" value="RGSPROTEIN"/>
</dbReference>
<dbReference type="Proteomes" id="UP001234581">
    <property type="component" value="Unassembled WGS sequence"/>
</dbReference>
<accession>A0AAD7Y380</accession>
<dbReference type="Gene3D" id="1.10.167.10">
    <property type="entry name" value="Regulator of G-protein Signalling 4, domain 2"/>
    <property type="match status" value="1"/>
</dbReference>
<dbReference type="InterPro" id="IPR036305">
    <property type="entry name" value="RGS_sf"/>
</dbReference>
<dbReference type="PANTHER" id="PTHR10845">
    <property type="entry name" value="REGULATOR OF G PROTEIN SIGNALING"/>
    <property type="match status" value="1"/>
</dbReference>
<sequence length="404" mass="45251">MDFSITTATTTTTHSTSPIDISSLHITDSVVEPLLSPKSISNGGSIKSRSSRRYSASAADNDLAPFSSVPPMSIPAPPCAAVDMSSIAPLTPENTTTNNTASLEDYFYRPRRATTPHSVISNDLASCCTPIDSIAQAADAAAEAMATMKHVEGHRSYKIKAAKSSKKLDHFFGEQAPLDICIKEIQREGLKAILQSKTPLCYFLYHLLQEYSSENLFFFIEVEQYESFHYTTFVQQLATAQHIHSTYLTRNSHFEVNFDDKVRRTVSRALEQRQLDGCFDAAKRAVYGLLESSYMRFLTTDTFQSMVENCGELTTHYSKDARNSAIHQLMSYIERQHILIYTNTDPSAATTAARRRHELIRSMVHEFCRTILGVHIEYPANNKPKSSISSKPFDFLTRLKQGNN</sequence>
<evidence type="ECO:0000313" key="3">
    <source>
        <dbReference type="Proteomes" id="UP001234581"/>
    </source>
</evidence>
<dbReference type="InterPro" id="IPR016137">
    <property type="entry name" value="RGS"/>
</dbReference>
<feature type="domain" description="RGS" evidence="1">
    <location>
        <begin position="189"/>
        <end position="307"/>
    </location>
</feature>
<dbReference type="GeneID" id="83208554"/>
<reference evidence="2 3" key="1">
    <citation type="submission" date="2023-03" db="EMBL/GenBank/DDBJ databases">
        <title>Genome sequence of Lichtheimia ornata CBS 291.66.</title>
        <authorList>
            <person name="Mohabir J.T."/>
            <person name="Shea T.P."/>
            <person name="Kurbessoian T."/>
            <person name="Berby B."/>
            <person name="Fontaine J."/>
            <person name="Livny J."/>
            <person name="Gnirke A."/>
            <person name="Stajich J.E."/>
            <person name="Cuomo C.A."/>
        </authorList>
    </citation>
    <scope>NUCLEOTIDE SEQUENCE [LARGE SCALE GENOMIC DNA]</scope>
    <source>
        <strain evidence="2">CBS 291.66</strain>
    </source>
</reference>
<dbReference type="SUPFAM" id="SSF48097">
    <property type="entry name" value="Regulator of G-protein signaling, RGS"/>
    <property type="match status" value="1"/>
</dbReference>
<evidence type="ECO:0000259" key="1">
    <source>
        <dbReference type="PROSITE" id="PS50132"/>
    </source>
</evidence>
<dbReference type="PROSITE" id="PS50132">
    <property type="entry name" value="RGS"/>
    <property type="match status" value="1"/>
</dbReference>
<dbReference type="PANTHER" id="PTHR10845:SF192">
    <property type="entry name" value="DOUBLE HIT, ISOFORM B"/>
    <property type="match status" value="1"/>
</dbReference>
<name>A0AAD7Y380_9FUNG</name>
<dbReference type="RefSeq" id="XP_058347872.1">
    <property type="nucleotide sequence ID" value="XM_058481234.1"/>
</dbReference>
<dbReference type="AlphaFoldDB" id="A0AAD7Y380"/>
<comment type="caution">
    <text evidence="2">The sequence shown here is derived from an EMBL/GenBank/DDBJ whole genome shotgun (WGS) entry which is preliminary data.</text>
</comment>
<dbReference type="InterPro" id="IPR044926">
    <property type="entry name" value="RGS_subdomain_2"/>
</dbReference>